<comment type="caution">
    <text evidence="1">The sequence shown here is derived from an EMBL/GenBank/DDBJ whole genome shotgun (WGS) entry which is preliminary data.</text>
</comment>
<proteinExistence type="predicted"/>
<evidence type="ECO:0000313" key="1">
    <source>
        <dbReference type="EMBL" id="MRV71248.1"/>
    </source>
</evidence>
<sequence length="202" mass="22990">MTSVKVLPAGSTKVGVLSHKQLRKRHARQYRRAHQDIYQLQRKDQPARRRKRTFPQIMMRRLRLVIAAVAAAPWISHAAQPGEPGLFGQWRVVSVLDAAEITGVSERHARSYVGKTLHIDISGFRFQNMTCKTPSFARTEQPTAQYLRESWHARSGNLGLPHRVTVIDARCTDIFMKANGRMVFNWKGYFLEAAKTVDAQAP</sequence>
<name>A0A7X2IK91_9BURK</name>
<accession>A0A7X2IK91</accession>
<dbReference type="Proteomes" id="UP000446768">
    <property type="component" value="Unassembled WGS sequence"/>
</dbReference>
<reference evidence="1 2" key="1">
    <citation type="submission" date="2019-11" db="EMBL/GenBank/DDBJ databases">
        <title>Novel species isolated from a subtropical stream in China.</title>
        <authorList>
            <person name="Lu H."/>
        </authorList>
    </citation>
    <scope>NUCLEOTIDE SEQUENCE [LARGE SCALE GENOMIC DNA]</scope>
    <source>
        <strain evidence="1 2">FT92W</strain>
    </source>
</reference>
<evidence type="ECO:0000313" key="2">
    <source>
        <dbReference type="Proteomes" id="UP000446768"/>
    </source>
</evidence>
<protein>
    <submittedName>
        <fullName evidence="1">Uncharacterized protein</fullName>
    </submittedName>
</protein>
<dbReference type="EMBL" id="WKJJ01000003">
    <property type="protein sequence ID" value="MRV71248.1"/>
    <property type="molecule type" value="Genomic_DNA"/>
</dbReference>
<keyword evidence="2" id="KW-1185">Reference proteome</keyword>
<dbReference type="AlphaFoldDB" id="A0A7X2IK91"/>
<gene>
    <name evidence="1" type="ORF">GJ700_05880</name>
</gene>
<organism evidence="1 2">
    <name type="scientific">Pseudoduganella rivuli</name>
    <dbReference type="NCBI Taxonomy" id="2666085"/>
    <lineage>
        <taxon>Bacteria</taxon>
        <taxon>Pseudomonadati</taxon>
        <taxon>Pseudomonadota</taxon>
        <taxon>Betaproteobacteria</taxon>
        <taxon>Burkholderiales</taxon>
        <taxon>Oxalobacteraceae</taxon>
        <taxon>Telluria group</taxon>
        <taxon>Pseudoduganella</taxon>
    </lineage>
</organism>
<dbReference type="RefSeq" id="WP_154371728.1">
    <property type="nucleotide sequence ID" value="NZ_WKJJ01000003.1"/>
</dbReference>